<feature type="region of interest" description="Disordered" evidence="1">
    <location>
        <begin position="594"/>
        <end position="614"/>
    </location>
</feature>
<dbReference type="Pfam" id="PF00078">
    <property type="entry name" value="RVT_1"/>
    <property type="match status" value="1"/>
</dbReference>
<dbReference type="SUPFAM" id="SSF56672">
    <property type="entry name" value="DNA/RNA polymerases"/>
    <property type="match status" value="1"/>
</dbReference>
<feature type="region of interest" description="Disordered" evidence="1">
    <location>
        <begin position="346"/>
        <end position="408"/>
    </location>
</feature>
<dbReference type="InterPro" id="IPR041588">
    <property type="entry name" value="Integrase_H2C2"/>
</dbReference>
<evidence type="ECO:0008006" key="6">
    <source>
        <dbReference type="Google" id="ProtNLM"/>
    </source>
</evidence>
<dbReference type="InterPro" id="IPR043128">
    <property type="entry name" value="Rev_trsase/Diguanyl_cyclase"/>
</dbReference>
<dbReference type="AlphaFoldDB" id="A0AA39HF14"/>
<feature type="compositionally biased region" description="Low complexity" evidence="1">
    <location>
        <begin position="604"/>
        <end position="614"/>
    </location>
</feature>
<evidence type="ECO:0000256" key="1">
    <source>
        <dbReference type="SAM" id="MobiDB-lite"/>
    </source>
</evidence>
<evidence type="ECO:0000313" key="4">
    <source>
        <dbReference type="EMBL" id="KAK0404355.1"/>
    </source>
</evidence>
<dbReference type="EMBL" id="JAUCMV010000004">
    <property type="protein sequence ID" value="KAK0404355.1"/>
    <property type="molecule type" value="Genomic_DNA"/>
</dbReference>
<proteinExistence type="predicted"/>
<evidence type="ECO:0000259" key="3">
    <source>
        <dbReference type="PROSITE" id="PS50878"/>
    </source>
</evidence>
<dbReference type="Gene3D" id="1.10.340.70">
    <property type="match status" value="1"/>
</dbReference>
<dbReference type="InterPro" id="IPR003323">
    <property type="entry name" value="OTU_dom"/>
</dbReference>
<dbReference type="CDD" id="cd03714">
    <property type="entry name" value="RT_DIRS1"/>
    <property type="match status" value="1"/>
</dbReference>
<dbReference type="InterPro" id="IPR038765">
    <property type="entry name" value="Papain-like_cys_pep_sf"/>
</dbReference>
<dbReference type="InterPro" id="IPR052055">
    <property type="entry name" value="Hepadnavirus_pol/RT"/>
</dbReference>
<keyword evidence="5" id="KW-1185">Reference proteome</keyword>
<feature type="compositionally biased region" description="Low complexity" evidence="1">
    <location>
        <begin position="348"/>
        <end position="357"/>
    </location>
</feature>
<organism evidence="4 5">
    <name type="scientific">Steinernema hermaphroditum</name>
    <dbReference type="NCBI Taxonomy" id="289476"/>
    <lineage>
        <taxon>Eukaryota</taxon>
        <taxon>Metazoa</taxon>
        <taxon>Ecdysozoa</taxon>
        <taxon>Nematoda</taxon>
        <taxon>Chromadorea</taxon>
        <taxon>Rhabditida</taxon>
        <taxon>Tylenchina</taxon>
        <taxon>Panagrolaimomorpha</taxon>
        <taxon>Strongyloidoidea</taxon>
        <taxon>Steinernematidae</taxon>
        <taxon>Steinernema</taxon>
    </lineage>
</organism>
<dbReference type="SUPFAM" id="SSF54001">
    <property type="entry name" value="Cysteine proteinases"/>
    <property type="match status" value="1"/>
</dbReference>
<dbReference type="PROSITE" id="PS50802">
    <property type="entry name" value="OTU"/>
    <property type="match status" value="1"/>
</dbReference>
<protein>
    <recommendedName>
        <fullName evidence="6">Reverse transcriptase domain-containing protein</fullName>
    </recommendedName>
</protein>
<feature type="domain" description="Reverse transcriptase" evidence="3">
    <location>
        <begin position="713"/>
        <end position="895"/>
    </location>
</feature>
<name>A0AA39HF14_9BILA</name>
<gene>
    <name evidence="4" type="ORF">QR680_017418</name>
</gene>
<dbReference type="PANTHER" id="PTHR33050:SF7">
    <property type="entry name" value="RIBONUCLEASE H"/>
    <property type="match status" value="1"/>
</dbReference>
<dbReference type="Gene3D" id="3.10.10.10">
    <property type="entry name" value="HIV Type 1 Reverse Transcriptase, subunit A, domain 1"/>
    <property type="match status" value="1"/>
</dbReference>
<evidence type="ECO:0000259" key="2">
    <source>
        <dbReference type="PROSITE" id="PS50802"/>
    </source>
</evidence>
<comment type="caution">
    <text evidence="4">The sequence shown here is derived from an EMBL/GenBank/DDBJ whole genome shotgun (WGS) entry which is preliminary data.</text>
</comment>
<sequence>MEYEYGGMCAEDYDDILHLLKSNENRREGHGGRDACVDNLKRSFDWNNMRRDVLHFIDSCHQCQMNRSAKKLQCNELRPIAPPKAPSVMAVNLTTQASSAPLKRPADSLQRTVLTNMKVIRLSTLPIASQQLLGSVTPLTKPPSDMGDILFDGERKGVILPLFLRYPPLQWQQEAPLRLAISEVKSHGIITPPRAFSPAAIPDFSTVYSPKADGNCGFRALSFLVCGTEEEHGILRQRICDVIASKNADWIVRWTGRKEDGTEYLIRSMMRQNGIWMGEIELQAAAEFLGCHIIVYSDIWQRYNPDYSLGNLNLLFKDDNMHDGRPVFPLLLNNQHFCVGSFPEDGGSSYRSMSSKSPRFRSESSHSETKEERQRSRERASRTPSNRNGKSSSPDIPDAPKIEVRTADQGVVLKSRQLDQFLKSVRGEHVSRKQRQELLDQLPRVQHLAAVAPFVDTALASSNTNQSAVVPVKALVDNHRLFMAIANQAAIASAGIEKGASLSKITPYLDWISKIASWGIQEATAARRMAAIASATRKDPQLVMPNLKVAPLAVEESMSTSAGEMGVPLFGSALLKEAREKAGDSDFGQVIRKLEKRSREGSRPSRAQSSRYSQSFRSRYDSLLDQVYDSSPSSKRPSFVAIKSACQAGRLADFVQNWAQLTSDKWILSTIQGYKLEFSRRPSRSVHVSNARKFSLCQQNAILDEIASLLDKRAIVKVKDGANLWFSNVFLVPKKDGGNRPVINLRPLNKFIRARHFKMESISMLRSLLLPDDWLAKLDMKDAYFGVPIAASDRKWLCFKFNGSTYQFRALPFGLSSAPYVYSKVMRVVATHLRQLGLRLIVYLDDWLFLNESKKGLVQDLKVVRSVFAHLGLIINEEKSSQTPSRTLEFLGFIVNAMNAAGEDHPLSYRTDFRLVLWRIYRMSGGLLGFPKEQRKRYLTLGRRPLEANTIHQLKDFLTGVSVNR</sequence>
<dbReference type="Gene3D" id="3.30.70.270">
    <property type="match status" value="1"/>
</dbReference>
<reference evidence="4" key="1">
    <citation type="submission" date="2023-06" db="EMBL/GenBank/DDBJ databases">
        <title>Genomic analysis of the entomopathogenic nematode Steinernema hermaphroditum.</title>
        <authorList>
            <person name="Schwarz E.M."/>
            <person name="Heppert J.K."/>
            <person name="Baniya A."/>
            <person name="Schwartz H.T."/>
            <person name="Tan C.-H."/>
            <person name="Antoshechkin I."/>
            <person name="Sternberg P.W."/>
            <person name="Goodrich-Blair H."/>
            <person name="Dillman A.R."/>
        </authorList>
    </citation>
    <scope>NUCLEOTIDE SEQUENCE</scope>
    <source>
        <strain evidence="4">PS9179</strain>
        <tissue evidence="4">Whole animal</tissue>
    </source>
</reference>
<feature type="domain" description="OTU" evidence="2">
    <location>
        <begin position="205"/>
        <end position="343"/>
    </location>
</feature>
<accession>A0AA39HF14</accession>
<feature type="compositionally biased region" description="Polar residues" evidence="1">
    <location>
        <begin position="383"/>
        <end position="394"/>
    </location>
</feature>
<evidence type="ECO:0000313" key="5">
    <source>
        <dbReference type="Proteomes" id="UP001175271"/>
    </source>
</evidence>
<dbReference type="InterPro" id="IPR000477">
    <property type="entry name" value="RT_dom"/>
</dbReference>
<dbReference type="PANTHER" id="PTHR33050">
    <property type="entry name" value="REVERSE TRANSCRIPTASE DOMAIN-CONTAINING PROTEIN"/>
    <property type="match status" value="1"/>
</dbReference>
<dbReference type="Proteomes" id="UP001175271">
    <property type="component" value="Unassembled WGS sequence"/>
</dbReference>
<dbReference type="Gene3D" id="3.90.70.80">
    <property type="match status" value="1"/>
</dbReference>
<dbReference type="InterPro" id="IPR043502">
    <property type="entry name" value="DNA/RNA_pol_sf"/>
</dbReference>
<dbReference type="CDD" id="cd22755">
    <property type="entry name" value="OTU_CeDUB-like"/>
    <property type="match status" value="1"/>
</dbReference>
<dbReference type="PROSITE" id="PS50878">
    <property type="entry name" value="RT_POL"/>
    <property type="match status" value="1"/>
</dbReference>
<dbReference type="Pfam" id="PF17921">
    <property type="entry name" value="Integrase_H2C2"/>
    <property type="match status" value="1"/>
</dbReference>
<dbReference type="Pfam" id="PF02338">
    <property type="entry name" value="OTU"/>
    <property type="match status" value="1"/>
</dbReference>
<feature type="compositionally biased region" description="Basic and acidic residues" evidence="1">
    <location>
        <begin position="360"/>
        <end position="381"/>
    </location>
</feature>